<evidence type="ECO:0000313" key="3">
    <source>
        <dbReference type="Proteomes" id="UP000651668"/>
    </source>
</evidence>
<dbReference type="AlphaFoldDB" id="A0A916U1Y3"/>
<evidence type="ECO:0000256" key="1">
    <source>
        <dbReference type="SAM" id="Phobius"/>
    </source>
</evidence>
<dbReference type="Pfam" id="PF12679">
    <property type="entry name" value="ABC2_membrane_2"/>
    <property type="match status" value="1"/>
</dbReference>
<keyword evidence="3" id="KW-1185">Reference proteome</keyword>
<name>A0A916U1Y3_9SPHI</name>
<dbReference type="Proteomes" id="UP000651668">
    <property type="component" value="Unassembled WGS sequence"/>
</dbReference>
<comment type="caution">
    <text evidence="2">The sequence shown here is derived from an EMBL/GenBank/DDBJ whole genome shotgun (WGS) entry which is preliminary data.</text>
</comment>
<feature type="transmembrane region" description="Helical" evidence="1">
    <location>
        <begin position="244"/>
        <end position="263"/>
    </location>
</feature>
<organism evidence="2 3">
    <name type="scientific">Pedobacter quisquiliarum</name>
    <dbReference type="NCBI Taxonomy" id="1834438"/>
    <lineage>
        <taxon>Bacteria</taxon>
        <taxon>Pseudomonadati</taxon>
        <taxon>Bacteroidota</taxon>
        <taxon>Sphingobacteriia</taxon>
        <taxon>Sphingobacteriales</taxon>
        <taxon>Sphingobacteriaceae</taxon>
        <taxon>Pedobacter</taxon>
    </lineage>
</organism>
<dbReference type="PANTHER" id="PTHR43471:SF1">
    <property type="entry name" value="ABC TRANSPORTER PERMEASE PROTEIN NOSY-RELATED"/>
    <property type="match status" value="1"/>
</dbReference>
<evidence type="ECO:0008006" key="4">
    <source>
        <dbReference type="Google" id="ProtNLM"/>
    </source>
</evidence>
<keyword evidence="1" id="KW-1133">Transmembrane helix</keyword>
<feature type="transmembrane region" description="Helical" evidence="1">
    <location>
        <begin position="175"/>
        <end position="200"/>
    </location>
</feature>
<dbReference type="GO" id="GO:0005886">
    <property type="term" value="C:plasma membrane"/>
    <property type="evidence" value="ECO:0007669"/>
    <property type="project" value="UniProtKB-SubCell"/>
</dbReference>
<dbReference type="InterPro" id="IPR021913">
    <property type="entry name" value="DUF3526"/>
</dbReference>
<sequence>MIRNITQKERISAFRDKRFIILGSIILVLLLTAAATGIINYRVLAAERKLAQSTATENFNNQPDRHPHRVAHYGSYAFRPKSVLSFLDFGLDSYTGTMVYLEAHQQNSANFSQVQQSGAMIRFGEMTIAFVMQWLIPLLIIFLCFNTFTLEHEEGTLKVLLSQGVSLKAIAKAKLLGYIQVISMIVLPAFFFVFLFVLSINDFILDSSLLLRTAVFMLTYLLYFFIFIAGSILISALNKHSRTALVTLLGIWIFSIVLMPKALSNLGSSLHEEPSKAAMDASVHEESKNGIDGHDPMDKRLEQFKQGLLEKYQVDSLSQLPVNVDGLIMALGEESSSKIYQEHFDELVAIYDDQNRLSIWAGFINPYLAIRNISMSMAGTDFFHYVDFLNAAEKYRYALTQHLNNLQATKVAHKDKTSRLKADIYASYPPFYYEGPAFTKALANVSLSIIALAFWTALVYGLIIITMNKKKNLI</sequence>
<dbReference type="GO" id="GO:0140359">
    <property type="term" value="F:ABC-type transporter activity"/>
    <property type="evidence" value="ECO:0007669"/>
    <property type="project" value="InterPro"/>
</dbReference>
<reference evidence="2" key="1">
    <citation type="journal article" date="2014" name="Int. J. Syst. Evol. Microbiol.">
        <title>Complete genome sequence of Corynebacterium casei LMG S-19264T (=DSM 44701T), isolated from a smear-ripened cheese.</title>
        <authorList>
            <consortium name="US DOE Joint Genome Institute (JGI-PGF)"/>
            <person name="Walter F."/>
            <person name="Albersmeier A."/>
            <person name="Kalinowski J."/>
            <person name="Ruckert C."/>
        </authorList>
    </citation>
    <scope>NUCLEOTIDE SEQUENCE</scope>
    <source>
        <strain evidence="2">CGMCC 1.15343</strain>
    </source>
</reference>
<protein>
    <recommendedName>
        <fullName evidence="4">ABC-2 type transport system permease protein</fullName>
    </recommendedName>
</protein>
<evidence type="ECO:0000313" key="2">
    <source>
        <dbReference type="EMBL" id="GGC55511.1"/>
    </source>
</evidence>
<keyword evidence="1" id="KW-0472">Membrane</keyword>
<dbReference type="RefSeq" id="WP_188625398.1">
    <property type="nucleotide sequence ID" value="NZ_BMIL01000002.1"/>
</dbReference>
<dbReference type="EMBL" id="BMIL01000002">
    <property type="protein sequence ID" value="GGC55511.1"/>
    <property type="molecule type" value="Genomic_DNA"/>
</dbReference>
<feature type="transmembrane region" description="Helical" evidence="1">
    <location>
        <begin position="441"/>
        <end position="465"/>
    </location>
</feature>
<feature type="transmembrane region" description="Helical" evidence="1">
    <location>
        <begin position="20"/>
        <end position="41"/>
    </location>
</feature>
<accession>A0A916U1Y3</accession>
<dbReference type="PANTHER" id="PTHR43471">
    <property type="entry name" value="ABC TRANSPORTER PERMEASE"/>
    <property type="match status" value="1"/>
</dbReference>
<feature type="transmembrane region" description="Helical" evidence="1">
    <location>
        <begin position="128"/>
        <end position="148"/>
    </location>
</feature>
<dbReference type="Pfam" id="PF12040">
    <property type="entry name" value="DUF3526"/>
    <property type="match status" value="1"/>
</dbReference>
<feature type="transmembrane region" description="Helical" evidence="1">
    <location>
        <begin position="220"/>
        <end position="237"/>
    </location>
</feature>
<keyword evidence="1" id="KW-0812">Transmembrane</keyword>
<gene>
    <name evidence="2" type="ORF">GCM10011387_06420</name>
</gene>
<proteinExistence type="predicted"/>
<reference evidence="2" key="2">
    <citation type="submission" date="2020-09" db="EMBL/GenBank/DDBJ databases">
        <authorList>
            <person name="Sun Q."/>
            <person name="Zhou Y."/>
        </authorList>
    </citation>
    <scope>NUCLEOTIDE SEQUENCE</scope>
    <source>
        <strain evidence="2">CGMCC 1.15343</strain>
    </source>
</reference>